<sequence length="1260" mass="146606">MSPNKDEKGSEEDEQELDVQISFKDLEKSMNIFTGDDTYPIETFIDEFEDTAQIMKWTKVEKLIYAKRLLGGTAKLFLRSLGKIKDYANLKRALKEEFGPKINSAIIHKKLASRKMKNDETYQQYFLSMKELALHGKVEDAALIEYVIDGIRDLETNKVILYGATDIKDFRKKLDIYSDFRKKILNKPAQSGQSSGHHSTRKTAHVKRCFNCGELDHQSPACPKGIKCFKCNEFGHKSTECTNKAKKTLNIQNKNEEEKVPYKKIKINGRDFVTLIDTGSDINLITKSEFEKIEEGIENYQTESTCITGIAGKEVRTEGMFTANVQIDNYYTDIKFHVVKDNEIPVTILIGNPILKDFEVYFTPEGIFIEKITHLTLLMEEKESEQEYDIEDSKYKEEIRKMCEEYKPNKRKKESNIELKIILTDEDPVYQNPRRLSPLEMNAVNAQVKEWLDKGIIKPSKSDFACPVVLADKKDGSRRMCIDYRRLNKKVIKERFPLPIIEDQIDKLKEAKMFTSLDLKNGFLHVKVHKDSQKYTSFVTPQGQYEFQKMPFGLCTAPSVFQRFINDIFNNLITEGTLLVYLDDLIIPSVTEEEGISKLEKVLERSEEFGLEFNWKKCHFLKKEIQYLGYIICDNEVRPSLEKIKAVVNFKKPNNVKTVQSFLGLTGYFRKFIRNYSLIAKPMTDLLKKDAVFNFDDRCEKAFMELKQILCSSPVLRIFNPDLETELHTDASIDGYGAVILQRSPKDNQFHPVHYMSKKTTPAERKYHSYYLEILAIVAAIKKFRVYLLGIHFKIITDCSALTMTLQKKDLPPRVARWALLLEEYDYKIEHRPGTRMRHADALSRYPVCIILTETTARIRKAQNEDDYVRLIKKILETENYQDYTIQNEILYKKKDGSKLIVVPKKMQYEIIRKNHEKGHFGILKTEELINREYFIENLTEKIRKVINNCIECILISHKRGKKEGYLHPIDKGDVPLSTYHVDHLGPMTSTHKNYKYILTVVDAYTKFTWIYPVKTLTTDETLEKLRLQQQTFGAPERIITDRNAAFTANDFQEYCKSENITHYTITTGQPRGNGQVERVHQIIIAMLSKLSADDPTKWYRRVSKVQRCLNGTYQRSIRMTPFELLFGTKMRDKDDELQKLIEEENIQNFNEKREELRKRAKESIQKVQEENVRNYNKKRRVAVAYNIGDLVAIKKTQFSQGSKLYPKYLGPYEIIKCNPHDRYVVKKIGITEGPNNTTTSADLMKPWILPEDDSSGTDE</sequence>
<dbReference type="SUPFAM" id="SSF57756">
    <property type="entry name" value="Retrovirus zinc finger-like domains"/>
    <property type="match status" value="1"/>
</dbReference>
<dbReference type="Pfam" id="PF00665">
    <property type="entry name" value="rve"/>
    <property type="match status" value="1"/>
</dbReference>
<evidence type="ECO:0000256" key="3">
    <source>
        <dbReference type="ARBA" id="ARBA00022679"/>
    </source>
</evidence>
<dbReference type="GO" id="GO:0015074">
    <property type="term" value="P:DNA integration"/>
    <property type="evidence" value="ECO:0007669"/>
    <property type="project" value="InterPro"/>
</dbReference>
<dbReference type="GO" id="GO:0004519">
    <property type="term" value="F:endonuclease activity"/>
    <property type="evidence" value="ECO:0007669"/>
    <property type="project" value="UniProtKB-KW"/>
</dbReference>
<dbReference type="GO" id="GO:0003677">
    <property type="term" value="F:DNA binding"/>
    <property type="evidence" value="ECO:0007669"/>
    <property type="project" value="UniProtKB-KW"/>
</dbReference>
<feature type="domain" description="Integrase catalytic" evidence="17">
    <location>
        <begin position="972"/>
        <end position="1130"/>
    </location>
</feature>
<dbReference type="Gene3D" id="3.30.70.270">
    <property type="match status" value="2"/>
</dbReference>
<dbReference type="PROSITE" id="PS50158">
    <property type="entry name" value="ZF_CCHC"/>
    <property type="match status" value="2"/>
</dbReference>
<dbReference type="InterPro" id="IPR021109">
    <property type="entry name" value="Peptidase_aspartic_dom_sf"/>
</dbReference>
<reference evidence="18" key="1">
    <citation type="submission" date="2022-03" db="EMBL/GenBank/DDBJ databases">
        <authorList>
            <person name="Lindestad O."/>
        </authorList>
    </citation>
    <scope>NUCLEOTIDE SEQUENCE</scope>
</reference>
<dbReference type="Pfam" id="PF00077">
    <property type="entry name" value="RVP"/>
    <property type="match status" value="1"/>
</dbReference>
<dbReference type="Proteomes" id="UP000838756">
    <property type="component" value="Unassembled WGS sequence"/>
</dbReference>
<feature type="domain" description="CCHC-type" evidence="14">
    <location>
        <begin position="208"/>
        <end position="224"/>
    </location>
</feature>
<dbReference type="GO" id="GO:0006508">
    <property type="term" value="P:proteolysis"/>
    <property type="evidence" value="ECO:0007669"/>
    <property type="project" value="UniProtKB-KW"/>
</dbReference>
<dbReference type="SMART" id="SM00343">
    <property type="entry name" value="ZnF_C2HC"/>
    <property type="match status" value="2"/>
</dbReference>
<keyword evidence="4" id="KW-0548">Nucleotidyltransferase</keyword>
<dbReference type="InterPro" id="IPR001584">
    <property type="entry name" value="Integrase_cat-core"/>
</dbReference>
<evidence type="ECO:0000256" key="4">
    <source>
        <dbReference type="ARBA" id="ARBA00022695"/>
    </source>
</evidence>
<dbReference type="InterPro" id="IPR043502">
    <property type="entry name" value="DNA/RNA_pol_sf"/>
</dbReference>
<dbReference type="InterPro" id="IPR041588">
    <property type="entry name" value="Integrase_H2C2"/>
</dbReference>
<feature type="domain" description="Peptidase A2" evidence="15">
    <location>
        <begin position="272"/>
        <end position="312"/>
    </location>
</feature>
<evidence type="ECO:0000259" key="14">
    <source>
        <dbReference type="PROSITE" id="PS50158"/>
    </source>
</evidence>
<dbReference type="Gene3D" id="4.10.60.10">
    <property type="entry name" value="Zinc finger, CCHC-type"/>
    <property type="match status" value="1"/>
</dbReference>
<evidence type="ECO:0000256" key="6">
    <source>
        <dbReference type="ARBA" id="ARBA00022750"/>
    </source>
</evidence>
<dbReference type="InterPro" id="IPR050951">
    <property type="entry name" value="Retrovirus_Pol_polyprotein"/>
</dbReference>
<protein>
    <recommendedName>
        <fullName evidence="1">RNA-directed DNA polymerase</fullName>
        <ecNumber evidence="1">2.7.7.49</ecNumber>
    </recommendedName>
</protein>
<dbReference type="CDD" id="cd00303">
    <property type="entry name" value="retropepsin_like"/>
    <property type="match status" value="1"/>
</dbReference>
<keyword evidence="19" id="KW-1185">Reference proteome</keyword>
<keyword evidence="12" id="KW-0863">Zinc-finger</keyword>
<evidence type="ECO:0000259" key="17">
    <source>
        <dbReference type="PROSITE" id="PS50994"/>
    </source>
</evidence>
<organism evidence="18 19">
    <name type="scientific">Pararge aegeria aegeria</name>
    <dbReference type="NCBI Taxonomy" id="348720"/>
    <lineage>
        <taxon>Eukaryota</taxon>
        <taxon>Metazoa</taxon>
        <taxon>Ecdysozoa</taxon>
        <taxon>Arthropoda</taxon>
        <taxon>Hexapoda</taxon>
        <taxon>Insecta</taxon>
        <taxon>Pterygota</taxon>
        <taxon>Neoptera</taxon>
        <taxon>Endopterygota</taxon>
        <taxon>Lepidoptera</taxon>
        <taxon>Glossata</taxon>
        <taxon>Ditrysia</taxon>
        <taxon>Papilionoidea</taxon>
        <taxon>Nymphalidae</taxon>
        <taxon>Satyrinae</taxon>
        <taxon>Satyrini</taxon>
        <taxon>Parargina</taxon>
        <taxon>Pararge</taxon>
    </lineage>
</organism>
<dbReference type="Pfam" id="PF00098">
    <property type="entry name" value="zf-CCHC"/>
    <property type="match status" value="2"/>
</dbReference>
<dbReference type="GO" id="GO:0004190">
    <property type="term" value="F:aspartic-type endopeptidase activity"/>
    <property type="evidence" value="ECO:0007669"/>
    <property type="project" value="UniProtKB-KW"/>
</dbReference>
<keyword evidence="10" id="KW-0238">DNA-binding</keyword>
<feature type="coiled-coil region" evidence="13">
    <location>
        <begin position="1140"/>
        <end position="1174"/>
    </location>
</feature>
<keyword evidence="9" id="KW-0695">RNA-directed DNA polymerase</keyword>
<dbReference type="SUPFAM" id="SSF53098">
    <property type="entry name" value="Ribonuclease H-like"/>
    <property type="match status" value="1"/>
</dbReference>
<keyword evidence="7" id="KW-0255">Endonuclease</keyword>
<evidence type="ECO:0000256" key="5">
    <source>
        <dbReference type="ARBA" id="ARBA00022722"/>
    </source>
</evidence>
<dbReference type="SUPFAM" id="SSF50630">
    <property type="entry name" value="Acid proteases"/>
    <property type="match status" value="1"/>
</dbReference>
<accession>A0A8S4QY66</accession>
<dbReference type="GO" id="GO:0008270">
    <property type="term" value="F:zinc ion binding"/>
    <property type="evidence" value="ECO:0007669"/>
    <property type="project" value="UniProtKB-KW"/>
</dbReference>
<dbReference type="PROSITE" id="PS50878">
    <property type="entry name" value="RT_POL"/>
    <property type="match status" value="1"/>
</dbReference>
<dbReference type="GO" id="GO:0042575">
    <property type="term" value="C:DNA polymerase complex"/>
    <property type="evidence" value="ECO:0007669"/>
    <property type="project" value="UniProtKB-ARBA"/>
</dbReference>
<dbReference type="Gene3D" id="3.30.420.10">
    <property type="entry name" value="Ribonuclease H-like superfamily/Ribonuclease H"/>
    <property type="match status" value="1"/>
</dbReference>
<dbReference type="Gene3D" id="3.10.20.370">
    <property type="match status" value="1"/>
</dbReference>
<evidence type="ECO:0000313" key="19">
    <source>
        <dbReference type="Proteomes" id="UP000838756"/>
    </source>
</evidence>
<evidence type="ECO:0000256" key="13">
    <source>
        <dbReference type="SAM" id="Coils"/>
    </source>
</evidence>
<dbReference type="FunFam" id="1.10.340.70:FF:000001">
    <property type="entry name" value="Retrovirus-related Pol polyprotein from transposon gypsy-like Protein"/>
    <property type="match status" value="1"/>
</dbReference>
<dbReference type="InterPro" id="IPR043128">
    <property type="entry name" value="Rev_trsase/Diguanyl_cyclase"/>
</dbReference>
<keyword evidence="11" id="KW-0511">Multifunctional enzyme</keyword>
<evidence type="ECO:0000259" key="16">
    <source>
        <dbReference type="PROSITE" id="PS50878"/>
    </source>
</evidence>
<dbReference type="InterPro" id="IPR001878">
    <property type="entry name" value="Znf_CCHC"/>
</dbReference>
<dbReference type="OrthoDB" id="3863715at2759"/>
<dbReference type="Pfam" id="PF17919">
    <property type="entry name" value="RT_RNaseH_2"/>
    <property type="match status" value="1"/>
</dbReference>
<evidence type="ECO:0000256" key="11">
    <source>
        <dbReference type="ARBA" id="ARBA00023268"/>
    </source>
</evidence>
<dbReference type="AlphaFoldDB" id="A0A8S4QY66"/>
<dbReference type="EMBL" id="CAKXAJ010020643">
    <property type="protein sequence ID" value="CAH2223908.1"/>
    <property type="molecule type" value="Genomic_DNA"/>
</dbReference>
<dbReference type="InterPro" id="IPR001995">
    <property type="entry name" value="Peptidase_A2_cat"/>
</dbReference>
<dbReference type="Pfam" id="PF17921">
    <property type="entry name" value="Integrase_H2C2"/>
    <property type="match status" value="1"/>
</dbReference>
<evidence type="ECO:0000313" key="18">
    <source>
        <dbReference type="EMBL" id="CAH2223908.1"/>
    </source>
</evidence>
<keyword evidence="13" id="KW-0175">Coiled coil</keyword>
<evidence type="ECO:0000256" key="2">
    <source>
        <dbReference type="ARBA" id="ARBA00022670"/>
    </source>
</evidence>
<dbReference type="PROSITE" id="PS50175">
    <property type="entry name" value="ASP_PROT_RETROV"/>
    <property type="match status" value="1"/>
</dbReference>
<dbReference type="Gene3D" id="2.40.70.10">
    <property type="entry name" value="Acid Proteases"/>
    <property type="match status" value="1"/>
</dbReference>
<evidence type="ECO:0000259" key="15">
    <source>
        <dbReference type="PROSITE" id="PS50175"/>
    </source>
</evidence>
<dbReference type="CDD" id="cd09274">
    <property type="entry name" value="RNase_HI_RT_Ty3"/>
    <property type="match status" value="1"/>
</dbReference>
<keyword evidence="2" id="KW-0645">Protease</keyword>
<dbReference type="FunFam" id="3.30.70.270:FF:000026">
    <property type="entry name" value="Transposon Ty3-G Gag-Pol polyprotein"/>
    <property type="match status" value="1"/>
</dbReference>
<dbReference type="Gene3D" id="3.10.10.10">
    <property type="entry name" value="HIV Type 1 Reverse Transcriptase, subunit A, domain 1"/>
    <property type="match status" value="1"/>
</dbReference>
<comment type="caution">
    <text evidence="18">The sequence shown here is derived from an EMBL/GenBank/DDBJ whole genome shotgun (WGS) entry which is preliminary data.</text>
</comment>
<evidence type="ECO:0000256" key="7">
    <source>
        <dbReference type="ARBA" id="ARBA00022759"/>
    </source>
</evidence>
<keyword evidence="5" id="KW-0540">Nuclease</keyword>
<dbReference type="CDD" id="cd01647">
    <property type="entry name" value="RT_LTR"/>
    <property type="match status" value="1"/>
</dbReference>
<evidence type="ECO:0000256" key="12">
    <source>
        <dbReference type="PROSITE-ProRule" id="PRU00047"/>
    </source>
</evidence>
<evidence type="ECO:0000256" key="9">
    <source>
        <dbReference type="ARBA" id="ARBA00022918"/>
    </source>
</evidence>
<keyword evidence="12" id="KW-0862">Zinc</keyword>
<dbReference type="InterPro" id="IPR036875">
    <property type="entry name" value="Znf_CCHC_sf"/>
</dbReference>
<evidence type="ECO:0000256" key="8">
    <source>
        <dbReference type="ARBA" id="ARBA00022801"/>
    </source>
</evidence>
<dbReference type="InterPro" id="IPR036397">
    <property type="entry name" value="RNaseH_sf"/>
</dbReference>
<dbReference type="InterPro" id="IPR000477">
    <property type="entry name" value="RT_dom"/>
</dbReference>
<dbReference type="Gene3D" id="1.10.340.70">
    <property type="match status" value="1"/>
</dbReference>
<dbReference type="Pfam" id="PF00078">
    <property type="entry name" value="RVT_1"/>
    <property type="match status" value="1"/>
</dbReference>
<keyword evidence="6" id="KW-0064">Aspartyl protease</keyword>
<keyword evidence="3" id="KW-0808">Transferase</keyword>
<feature type="domain" description="CCHC-type" evidence="14">
    <location>
        <begin position="227"/>
        <end position="243"/>
    </location>
</feature>
<evidence type="ECO:0000256" key="1">
    <source>
        <dbReference type="ARBA" id="ARBA00012493"/>
    </source>
</evidence>
<dbReference type="PANTHER" id="PTHR37984">
    <property type="entry name" value="PROTEIN CBG26694"/>
    <property type="match status" value="1"/>
</dbReference>
<dbReference type="SUPFAM" id="SSF56672">
    <property type="entry name" value="DNA/RNA polymerases"/>
    <property type="match status" value="1"/>
</dbReference>
<evidence type="ECO:0000256" key="10">
    <source>
        <dbReference type="ARBA" id="ARBA00023125"/>
    </source>
</evidence>
<feature type="domain" description="Reverse transcriptase" evidence="16">
    <location>
        <begin position="452"/>
        <end position="632"/>
    </location>
</feature>
<gene>
    <name evidence="18" type="primary">jg27820</name>
    <name evidence="18" type="ORF">PAEG_LOCUS6840</name>
</gene>
<dbReference type="FunFam" id="3.10.20.370:FF:000001">
    <property type="entry name" value="Retrovirus-related Pol polyprotein from transposon 17.6-like protein"/>
    <property type="match status" value="1"/>
</dbReference>
<keyword evidence="12" id="KW-0479">Metal-binding</keyword>
<keyword evidence="8" id="KW-0378">Hydrolase</keyword>
<dbReference type="PROSITE" id="PS50994">
    <property type="entry name" value="INTEGRASE"/>
    <property type="match status" value="1"/>
</dbReference>
<dbReference type="InterPro" id="IPR012337">
    <property type="entry name" value="RNaseH-like_sf"/>
</dbReference>
<dbReference type="EC" id="2.7.7.49" evidence="1"/>
<proteinExistence type="predicted"/>
<name>A0A8S4QY66_9NEOP</name>
<dbReference type="GO" id="GO:0003964">
    <property type="term" value="F:RNA-directed DNA polymerase activity"/>
    <property type="evidence" value="ECO:0007669"/>
    <property type="project" value="UniProtKB-KW"/>
</dbReference>
<dbReference type="PANTHER" id="PTHR37984:SF5">
    <property type="entry name" value="PROTEIN NYNRIN-LIKE"/>
    <property type="match status" value="1"/>
</dbReference>
<dbReference type="InterPro" id="IPR041577">
    <property type="entry name" value="RT_RNaseH_2"/>
</dbReference>
<dbReference type="InterPro" id="IPR018061">
    <property type="entry name" value="Retropepsins"/>
</dbReference>